<accession>A0A9W9C780</accession>
<dbReference type="AlphaFoldDB" id="A0A9W9C780"/>
<reference evidence="2" key="1">
    <citation type="submission" date="2022-10" db="EMBL/GenBank/DDBJ databases">
        <title>Tapping the CABI collections for fungal endophytes: first genome assemblies for Collariella, Neodidymelliopsis, Ascochyta clinopodiicola, Didymella pomorum, Didymosphaeria variabile, Neocosmospora piperis and Neocucurbitaria cava.</title>
        <authorList>
            <person name="Hill R."/>
        </authorList>
    </citation>
    <scope>NUCLEOTIDE SEQUENCE</scope>
    <source>
        <strain evidence="2">IMI 356815</strain>
    </source>
</reference>
<organism evidence="2 3">
    <name type="scientific">Didymosphaeria variabile</name>
    <dbReference type="NCBI Taxonomy" id="1932322"/>
    <lineage>
        <taxon>Eukaryota</taxon>
        <taxon>Fungi</taxon>
        <taxon>Dikarya</taxon>
        <taxon>Ascomycota</taxon>
        <taxon>Pezizomycotina</taxon>
        <taxon>Dothideomycetes</taxon>
        <taxon>Pleosporomycetidae</taxon>
        <taxon>Pleosporales</taxon>
        <taxon>Massarineae</taxon>
        <taxon>Didymosphaeriaceae</taxon>
        <taxon>Didymosphaeria</taxon>
    </lineage>
</organism>
<dbReference type="InterPro" id="IPR010730">
    <property type="entry name" value="HET"/>
</dbReference>
<dbReference type="EMBL" id="JAPEUX010000008">
    <property type="protein sequence ID" value="KAJ4346597.1"/>
    <property type="molecule type" value="Genomic_DNA"/>
</dbReference>
<evidence type="ECO:0000313" key="3">
    <source>
        <dbReference type="Proteomes" id="UP001140513"/>
    </source>
</evidence>
<dbReference type="Proteomes" id="UP001140513">
    <property type="component" value="Unassembled WGS sequence"/>
</dbReference>
<protein>
    <recommendedName>
        <fullName evidence="1">Heterokaryon incompatibility domain-containing protein</fullName>
    </recommendedName>
</protein>
<comment type="caution">
    <text evidence="2">The sequence shown here is derived from an EMBL/GenBank/DDBJ whole genome shotgun (WGS) entry which is preliminary data.</text>
</comment>
<dbReference type="InterPro" id="IPR052895">
    <property type="entry name" value="HetReg/Transcr_Mod"/>
</dbReference>
<dbReference type="OrthoDB" id="3553147at2759"/>
<gene>
    <name evidence="2" type="ORF">N0V89_010528</name>
</gene>
<keyword evidence="3" id="KW-1185">Reference proteome</keyword>
<dbReference type="PANTHER" id="PTHR24148:SF64">
    <property type="entry name" value="HETEROKARYON INCOMPATIBILITY DOMAIN-CONTAINING PROTEIN"/>
    <property type="match status" value="1"/>
</dbReference>
<dbReference type="Pfam" id="PF06985">
    <property type="entry name" value="HET"/>
    <property type="match status" value="1"/>
</dbReference>
<evidence type="ECO:0000313" key="2">
    <source>
        <dbReference type="EMBL" id="KAJ4346597.1"/>
    </source>
</evidence>
<name>A0A9W9C780_9PLEO</name>
<feature type="domain" description="Heterokaryon incompatibility" evidence="1">
    <location>
        <begin position="87"/>
        <end position="271"/>
    </location>
</feature>
<dbReference type="GeneID" id="80914058"/>
<sequence>MSLSAGVALRAGRTLPCITVPTCRTTTQRLFRHVDATFWQRRLSTAIYQTLNHANNEIRLLSITPGQKGDEIACRLEVVSLDLLPIYDTLSYTWGSPKKTSQILVDDDPVRVTASLYNALRSLRHPRKTVTLWADGLCIDQGNNAEKSKQVAIMDRIYAYGRQTWISLGSPDVDWANGTWSPPSVIDESFSTAKYVLRYIWSVWWHNIMWRRSHRSRLGAGHLNDARRQLKNLEGKSSLGPQQERDRRMAVSMLDWLMNNEYWRRVWILQEVVLSEKDSICIFGVHQIPLLSLDTVLGAWREGGGFGTGDNIPSHLRMGYARAMEVCLLRDETFAVRHFALIRCLYFSSHRNASQAIDHVHGIRGILSREDRELIPLDFNIPTSVLYANVTRILLRKTRSADVLCASAGADACTKHGLPSWALDISTPLQFPASVDQRGTAGFPLPEDSLDARVLYLEGGRLDEHIVSIKDQNVSLSDTLGNLESALSDAECALTALQKLSTEPETDGQQSTRHAAEMTAHAMQVSRHVIEIARIETQFYRRTNNTILQFLNAPPAAESMAVLQPFYDVIKARVYERYVQRNQPYIESDQFEGIDFMFYTSGGRIGKCLNRVEVGDSLWKLPGSQTVFVLRSSPSSDAHILKYRLVGPCVCSGAFTVTVGTSPTTQRIGIV</sequence>
<evidence type="ECO:0000259" key="1">
    <source>
        <dbReference type="Pfam" id="PF06985"/>
    </source>
</evidence>
<proteinExistence type="predicted"/>
<dbReference type="RefSeq" id="XP_056066397.1">
    <property type="nucleotide sequence ID" value="XM_056219270.1"/>
</dbReference>
<dbReference type="PANTHER" id="PTHR24148">
    <property type="entry name" value="ANKYRIN REPEAT DOMAIN-CONTAINING PROTEIN 39 HOMOLOG-RELATED"/>
    <property type="match status" value="1"/>
</dbReference>